<dbReference type="EMBL" id="JAMQAW010000007">
    <property type="protein sequence ID" value="MCM2388097.1"/>
    <property type="molecule type" value="Genomic_DNA"/>
</dbReference>
<gene>
    <name evidence="1" type="ORF">NBG84_07165</name>
</gene>
<comment type="caution">
    <text evidence="1">The sequence shown here is derived from an EMBL/GenBank/DDBJ whole genome shotgun (WGS) entry which is preliminary data.</text>
</comment>
<organism evidence="1 2">
    <name type="scientific">Streptomyces albipurpureus</name>
    <dbReference type="NCBI Taxonomy" id="2897419"/>
    <lineage>
        <taxon>Bacteria</taxon>
        <taxon>Bacillati</taxon>
        <taxon>Actinomycetota</taxon>
        <taxon>Actinomycetes</taxon>
        <taxon>Kitasatosporales</taxon>
        <taxon>Streptomycetaceae</taxon>
        <taxon>Streptomyces</taxon>
    </lineage>
</organism>
<name>A0ABT0UIN8_9ACTN</name>
<protein>
    <submittedName>
        <fullName evidence="1">Uncharacterized protein</fullName>
    </submittedName>
</protein>
<accession>A0ABT0UIN8</accession>
<proteinExistence type="predicted"/>
<evidence type="ECO:0000313" key="1">
    <source>
        <dbReference type="EMBL" id="MCM2388097.1"/>
    </source>
</evidence>
<dbReference type="Proteomes" id="UP001431429">
    <property type="component" value="Unassembled WGS sequence"/>
</dbReference>
<evidence type="ECO:0000313" key="2">
    <source>
        <dbReference type="Proteomes" id="UP001431429"/>
    </source>
</evidence>
<reference evidence="1" key="1">
    <citation type="submission" date="2022-06" db="EMBL/GenBank/DDBJ databases">
        <title>Genome public.</title>
        <authorList>
            <person name="Sun Q."/>
        </authorList>
    </citation>
    <scope>NUCLEOTIDE SEQUENCE</scope>
    <source>
        <strain evidence="1">CWNU-1</strain>
    </source>
</reference>
<sequence>MGIRRDRRDKQDIEAVAAAAWPYGPGVYMWNALARLRGTHSDPVVGLKPFVLPAGVLSFVQASDVVLASRIQLTGTQTTSDLHDMISTATRGISWDARTLGPDVALDIMVGRRHDLALHQDHLTGLTRLLVDAADTIGRPGTARSGRCFHCGGTGNARPLWGAETGHA</sequence>
<dbReference type="RefSeq" id="WP_250918456.1">
    <property type="nucleotide sequence ID" value="NZ_JAMQAW010000007.1"/>
</dbReference>
<keyword evidence="2" id="KW-1185">Reference proteome</keyword>